<dbReference type="Proteomes" id="UP000095767">
    <property type="component" value="Unassembled WGS sequence"/>
</dbReference>
<proteinExistence type="inferred from homology"/>
<evidence type="ECO:0000256" key="2">
    <source>
        <dbReference type="ARBA" id="ARBA00022679"/>
    </source>
</evidence>
<gene>
    <name evidence="3" type="ORF">BAE44_0023688</name>
</gene>
<evidence type="ECO:0000256" key="1">
    <source>
        <dbReference type="ARBA" id="ARBA00009995"/>
    </source>
</evidence>
<dbReference type="GO" id="GO:0080044">
    <property type="term" value="F:quercetin 7-O-glucosyltransferase activity"/>
    <property type="evidence" value="ECO:0007669"/>
    <property type="project" value="TreeGrafter"/>
</dbReference>
<dbReference type="PANTHER" id="PTHR11926:SF1392">
    <property type="entry name" value="GLYCOSYLTRANSFERASE"/>
    <property type="match status" value="1"/>
</dbReference>
<comment type="similarity">
    <text evidence="1">Belongs to the UDP-glycosyltransferase family.</text>
</comment>
<name>A0A1E5UR05_9POAL</name>
<dbReference type="EMBL" id="LWDX02067327">
    <property type="protein sequence ID" value="OEL15293.1"/>
    <property type="molecule type" value="Genomic_DNA"/>
</dbReference>
<accession>A0A1E5UR05</accession>
<sequence>MNNVFAIGPVHAMSSASASALASSLWSEDDGCIAWLDGQADRSVVYLSLGSLAVISQEQFTEFLSGIVATGYLFLWVLRSDMVEASQDVVLQEAVMAAGNGKARIVAWAPQRDVLRRRAVGCFLTHAGWNSAPASMLPSSTSTAAGDVCGR</sequence>
<dbReference type="Gene3D" id="3.40.50.2000">
    <property type="entry name" value="Glycogen Phosphorylase B"/>
    <property type="match status" value="2"/>
</dbReference>
<keyword evidence="2" id="KW-0808">Transferase</keyword>
<reference evidence="3 4" key="1">
    <citation type="submission" date="2016-09" db="EMBL/GenBank/DDBJ databases">
        <title>The draft genome of Dichanthelium oligosanthes: A C3 panicoid grass species.</title>
        <authorList>
            <person name="Studer A.J."/>
            <person name="Schnable J.C."/>
            <person name="Brutnell T.P."/>
        </authorList>
    </citation>
    <scope>NUCLEOTIDE SEQUENCE [LARGE SCALE GENOMIC DNA]</scope>
    <source>
        <strain evidence="4">cv. Kellogg 1175</strain>
        <tissue evidence="3">Leaf</tissue>
    </source>
</reference>
<dbReference type="InterPro" id="IPR002213">
    <property type="entry name" value="UDP_glucos_trans"/>
</dbReference>
<dbReference type="SUPFAM" id="SSF53756">
    <property type="entry name" value="UDP-Glycosyltransferase/glycogen phosphorylase"/>
    <property type="match status" value="1"/>
</dbReference>
<keyword evidence="4" id="KW-1185">Reference proteome</keyword>
<dbReference type="AlphaFoldDB" id="A0A1E5UR05"/>
<protein>
    <submittedName>
        <fullName evidence="3">Uncharacterized protein</fullName>
    </submittedName>
</protein>
<dbReference type="GO" id="GO:0080043">
    <property type="term" value="F:quercetin 3-O-glucosyltransferase activity"/>
    <property type="evidence" value="ECO:0007669"/>
    <property type="project" value="TreeGrafter"/>
</dbReference>
<organism evidence="3 4">
    <name type="scientific">Dichanthelium oligosanthes</name>
    <dbReference type="NCBI Taxonomy" id="888268"/>
    <lineage>
        <taxon>Eukaryota</taxon>
        <taxon>Viridiplantae</taxon>
        <taxon>Streptophyta</taxon>
        <taxon>Embryophyta</taxon>
        <taxon>Tracheophyta</taxon>
        <taxon>Spermatophyta</taxon>
        <taxon>Magnoliopsida</taxon>
        <taxon>Liliopsida</taxon>
        <taxon>Poales</taxon>
        <taxon>Poaceae</taxon>
        <taxon>PACMAD clade</taxon>
        <taxon>Panicoideae</taxon>
        <taxon>Panicodae</taxon>
        <taxon>Paniceae</taxon>
        <taxon>Dichantheliinae</taxon>
        <taxon>Dichanthelium</taxon>
    </lineage>
</organism>
<comment type="caution">
    <text evidence="3">The sequence shown here is derived from an EMBL/GenBank/DDBJ whole genome shotgun (WGS) entry which is preliminary data.</text>
</comment>
<dbReference type="OrthoDB" id="5835829at2759"/>
<evidence type="ECO:0000313" key="3">
    <source>
        <dbReference type="EMBL" id="OEL15293.1"/>
    </source>
</evidence>
<dbReference type="PANTHER" id="PTHR11926">
    <property type="entry name" value="GLUCOSYL/GLUCURONOSYL TRANSFERASES"/>
    <property type="match status" value="1"/>
</dbReference>
<evidence type="ECO:0000313" key="4">
    <source>
        <dbReference type="Proteomes" id="UP000095767"/>
    </source>
</evidence>
<dbReference type="Pfam" id="PF00201">
    <property type="entry name" value="UDPGT"/>
    <property type="match status" value="1"/>
</dbReference>